<evidence type="ECO:0000259" key="7">
    <source>
        <dbReference type="Pfam" id="PF04055"/>
    </source>
</evidence>
<evidence type="ECO:0000313" key="8">
    <source>
        <dbReference type="EMBL" id="MBO8438902.1"/>
    </source>
</evidence>
<dbReference type="GO" id="GO:0046872">
    <property type="term" value="F:metal ion binding"/>
    <property type="evidence" value="ECO:0007669"/>
    <property type="project" value="UniProtKB-KW"/>
</dbReference>
<dbReference type="Proteomes" id="UP000823636">
    <property type="component" value="Unassembled WGS sequence"/>
</dbReference>
<dbReference type="InterPro" id="IPR013785">
    <property type="entry name" value="Aldolase_TIM"/>
</dbReference>
<keyword evidence="5" id="KW-0408">Iron</keyword>
<comment type="cofactor">
    <cofactor evidence="1">
        <name>[4Fe-4S] cluster</name>
        <dbReference type="ChEBI" id="CHEBI:49883"/>
    </cofactor>
</comment>
<keyword evidence="2" id="KW-0004">4Fe-4S</keyword>
<dbReference type="EMBL" id="JADIMW010000084">
    <property type="protein sequence ID" value="MBO8438902.1"/>
    <property type="molecule type" value="Genomic_DNA"/>
</dbReference>
<protein>
    <submittedName>
        <fullName evidence="8">Radical SAM protein</fullName>
    </submittedName>
</protein>
<dbReference type="GO" id="GO:0003824">
    <property type="term" value="F:catalytic activity"/>
    <property type="evidence" value="ECO:0007669"/>
    <property type="project" value="InterPro"/>
</dbReference>
<keyword evidence="3" id="KW-0949">S-adenosyl-L-methionine</keyword>
<evidence type="ECO:0000256" key="5">
    <source>
        <dbReference type="ARBA" id="ARBA00023004"/>
    </source>
</evidence>
<keyword evidence="6" id="KW-0411">Iron-sulfur</keyword>
<evidence type="ECO:0000256" key="4">
    <source>
        <dbReference type="ARBA" id="ARBA00022723"/>
    </source>
</evidence>
<proteinExistence type="predicted"/>
<reference evidence="8" key="2">
    <citation type="journal article" date="2021" name="PeerJ">
        <title>Extensive microbial diversity within the chicken gut microbiome revealed by metagenomics and culture.</title>
        <authorList>
            <person name="Gilroy R."/>
            <person name="Ravi A."/>
            <person name="Getino M."/>
            <person name="Pursley I."/>
            <person name="Horton D.L."/>
            <person name="Alikhan N.F."/>
            <person name="Baker D."/>
            <person name="Gharbi K."/>
            <person name="Hall N."/>
            <person name="Watson M."/>
            <person name="Adriaenssens E.M."/>
            <person name="Foster-Nyarko E."/>
            <person name="Jarju S."/>
            <person name="Secka A."/>
            <person name="Antonio M."/>
            <person name="Oren A."/>
            <person name="Chaudhuri R.R."/>
            <person name="La Ragione R."/>
            <person name="Hildebrand F."/>
            <person name="Pallen M.J."/>
        </authorList>
    </citation>
    <scope>NUCLEOTIDE SEQUENCE</scope>
    <source>
        <strain evidence="8">G3-4614</strain>
    </source>
</reference>
<dbReference type="Gene3D" id="3.20.20.70">
    <property type="entry name" value="Aldolase class I"/>
    <property type="match status" value="1"/>
</dbReference>
<evidence type="ECO:0000313" key="9">
    <source>
        <dbReference type="Proteomes" id="UP000823636"/>
    </source>
</evidence>
<dbReference type="CDD" id="cd01335">
    <property type="entry name" value="Radical_SAM"/>
    <property type="match status" value="1"/>
</dbReference>
<dbReference type="Pfam" id="PF04055">
    <property type="entry name" value="Radical_SAM"/>
    <property type="match status" value="1"/>
</dbReference>
<dbReference type="AlphaFoldDB" id="A0A9D9E3G0"/>
<dbReference type="PANTHER" id="PTHR43787">
    <property type="entry name" value="FEMO COFACTOR BIOSYNTHESIS PROTEIN NIFB-RELATED"/>
    <property type="match status" value="1"/>
</dbReference>
<accession>A0A9D9E3G0</accession>
<organism evidence="8 9">
    <name type="scientific">Candidatus Caccoplasma merdipullorum</name>
    <dbReference type="NCBI Taxonomy" id="2840718"/>
    <lineage>
        <taxon>Bacteria</taxon>
        <taxon>Pseudomonadati</taxon>
        <taxon>Bacteroidota</taxon>
        <taxon>Bacteroidia</taxon>
        <taxon>Bacteroidales</taxon>
        <taxon>Bacteroidaceae</taxon>
        <taxon>Bacteroidaceae incertae sedis</taxon>
        <taxon>Candidatus Caccoplasma</taxon>
    </lineage>
</organism>
<evidence type="ECO:0000256" key="3">
    <source>
        <dbReference type="ARBA" id="ARBA00022691"/>
    </source>
</evidence>
<dbReference type="SFLD" id="SFLDS00029">
    <property type="entry name" value="Radical_SAM"/>
    <property type="match status" value="1"/>
</dbReference>
<dbReference type="InterPro" id="IPR007197">
    <property type="entry name" value="rSAM"/>
</dbReference>
<feature type="domain" description="Radical SAM core" evidence="7">
    <location>
        <begin position="35"/>
        <end position="179"/>
    </location>
</feature>
<sequence length="258" mass="28384">MSTKLFEGIVFGPVNSRRLGVSLGVNLLPSEGKLCSFDCIYCECGYNAEHNMDRRMPGRDDVRRALEDRLSSMRAAGERLDVITFAGNGEPTLNPDFGGVIEDTLMLRDIYFPDVKVSVLSNATKVWDDSVFDALCKVDNNILKLDTAVDSTFRALNVPSNPELTVARQIEGLARFGGKFILQTMFVKGMHNAGVIDNTTDVEVAALRDAVAFLKPESVMVYSIARDTPESALSKVQRPELERIASVLRETGVPVSVY</sequence>
<dbReference type="SFLD" id="SFLDG01083">
    <property type="entry name" value="Uncharacterised_Radical_SAM_Su"/>
    <property type="match status" value="1"/>
</dbReference>
<dbReference type="PANTHER" id="PTHR43787:SF11">
    <property type="entry name" value="UPF0026 PROTEIN SLR1464"/>
    <property type="match status" value="1"/>
</dbReference>
<dbReference type="GO" id="GO:0051539">
    <property type="term" value="F:4 iron, 4 sulfur cluster binding"/>
    <property type="evidence" value="ECO:0007669"/>
    <property type="project" value="UniProtKB-KW"/>
</dbReference>
<name>A0A9D9E3G0_9BACT</name>
<evidence type="ECO:0000256" key="6">
    <source>
        <dbReference type="ARBA" id="ARBA00023014"/>
    </source>
</evidence>
<evidence type="ECO:0000256" key="2">
    <source>
        <dbReference type="ARBA" id="ARBA00022485"/>
    </source>
</evidence>
<comment type="caution">
    <text evidence="8">The sequence shown here is derived from an EMBL/GenBank/DDBJ whole genome shotgun (WGS) entry which is preliminary data.</text>
</comment>
<gene>
    <name evidence="8" type="ORF">IAC54_08430</name>
</gene>
<dbReference type="SUPFAM" id="SSF102114">
    <property type="entry name" value="Radical SAM enzymes"/>
    <property type="match status" value="1"/>
</dbReference>
<reference evidence="8" key="1">
    <citation type="submission" date="2020-10" db="EMBL/GenBank/DDBJ databases">
        <authorList>
            <person name="Gilroy R."/>
        </authorList>
    </citation>
    <scope>NUCLEOTIDE SEQUENCE</scope>
    <source>
        <strain evidence="8">G3-4614</strain>
    </source>
</reference>
<evidence type="ECO:0000256" key="1">
    <source>
        <dbReference type="ARBA" id="ARBA00001966"/>
    </source>
</evidence>
<dbReference type="InterPro" id="IPR040084">
    <property type="entry name" value="GTPase_Obg"/>
</dbReference>
<keyword evidence="4" id="KW-0479">Metal-binding</keyword>
<dbReference type="InterPro" id="IPR058240">
    <property type="entry name" value="rSAM_sf"/>
</dbReference>